<gene>
    <name evidence="2" type="ORF">COCON_G00083950</name>
</gene>
<accession>A0A9Q1DQ63</accession>
<reference evidence="2" key="1">
    <citation type="journal article" date="2023" name="Science">
        <title>Genome structures resolve the early diversification of teleost fishes.</title>
        <authorList>
            <person name="Parey E."/>
            <person name="Louis A."/>
            <person name="Montfort J."/>
            <person name="Bouchez O."/>
            <person name="Roques C."/>
            <person name="Iampietro C."/>
            <person name="Lluch J."/>
            <person name="Castinel A."/>
            <person name="Donnadieu C."/>
            <person name="Desvignes T."/>
            <person name="Floi Bucao C."/>
            <person name="Jouanno E."/>
            <person name="Wen M."/>
            <person name="Mejri S."/>
            <person name="Dirks R."/>
            <person name="Jansen H."/>
            <person name="Henkel C."/>
            <person name="Chen W.J."/>
            <person name="Zahm M."/>
            <person name="Cabau C."/>
            <person name="Klopp C."/>
            <person name="Thompson A.W."/>
            <person name="Robinson-Rechavi M."/>
            <person name="Braasch I."/>
            <person name="Lecointre G."/>
            <person name="Bobe J."/>
            <person name="Postlethwait J.H."/>
            <person name="Berthelot C."/>
            <person name="Roest Crollius H."/>
            <person name="Guiguen Y."/>
        </authorList>
    </citation>
    <scope>NUCLEOTIDE SEQUENCE</scope>
    <source>
        <strain evidence="2">Concon-B</strain>
    </source>
</reference>
<dbReference type="Proteomes" id="UP001152803">
    <property type="component" value="Unassembled WGS sequence"/>
</dbReference>
<keyword evidence="3" id="KW-1185">Reference proteome</keyword>
<protein>
    <submittedName>
        <fullName evidence="2">Uncharacterized protein</fullName>
    </submittedName>
</protein>
<proteinExistence type="predicted"/>
<organism evidence="2 3">
    <name type="scientific">Conger conger</name>
    <name type="common">Conger eel</name>
    <name type="synonym">Muraena conger</name>
    <dbReference type="NCBI Taxonomy" id="82655"/>
    <lineage>
        <taxon>Eukaryota</taxon>
        <taxon>Metazoa</taxon>
        <taxon>Chordata</taxon>
        <taxon>Craniata</taxon>
        <taxon>Vertebrata</taxon>
        <taxon>Euteleostomi</taxon>
        <taxon>Actinopterygii</taxon>
        <taxon>Neopterygii</taxon>
        <taxon>Teleostei</taxon>
        <taxon>Anguilliformes</taxon>
        <taxon>Congridae</taxon>
        <taxon>Conger</taxon>
    </lineage>
</organism>
<sequence>RTHARSQFSLKDRKAKSDESNPFTPASVSPPPPLRPNLNCNSVPQTPAARVWCDKFSGSDQRLLCIKNPEDQQFLRYSNHRVWDQQSFHGRSHFPILTFGLNNS</sequence>
<feature type="non-terminal residue" evidence="2">
    <location>
        <position position="104"/>
    </location>
</feature>
<comment type="caution">
    <text evidence="2">The sequence shown here is derived from an EMBL/GenBank/DDBJ whole genome shotgun (WGS) entry which is preliminary data.</text>
</comment>
<dbReference type="EMBL" id="JAFJMO010000005">
    <property type="protein sequence ID" value="KAJ8276643.1"/>
    <property type="molecule type" value="Genomic_DNA"/>
</dbReference>
<evidence type="ECO:0000313" key="2">
    <source>
        <dbReference type="EMBL" id="KAJ8276643.1"/>
    </source>
</evidence>
<evidence type="ECO:0000313" key="3">
    <source>
        <dbReference type="Proteomes" id="UP001152803"/>
    </source>
</evidence>
<dbReference type="AlphaFoldDB" id="A0A9Q1DQ63"/>
<feature type="compositionally biased region" description="Basic and acidic residues" evidence="1">
    <location>
        <begin position="10"/>
        <end position="19"/>
    </location>
</feature>
<feature type="region of interest" description="Disordered" evidence="1">
    <location>
        <begin position="1"/>
        <end position="41"/>
    </location>
</feature>
<name>A0A9Q1DQ63_CONCO</name>
<evidence type="ECO:0000256" key="1">
    <source>
        <dbReference type="SAM" id="MobiDB-lite"/>
    </source>
</evidence>